<evidence type="ECO:0000256" key="1">
    <source>
        <dbReference type="ARBA" id="ARBA00006484"/>
    </source>
</evidence>
<dbReference type="InterPro" id="IPR002347">
    <property type="entry name" value="SDR_fam"/>
</dbReference>
<comment type="similarity">
    <text evidence="1 3">Belongs to the short-chain dehydrogenases/reductases (SDR) family.</text>
</comment>
<proteinExistence type="inferred from homology"/>
<dbReference type="EMBL" id="LJZX01000050">
    <property type="protein sequence ID" value="PKQ75073.1"/>
    <property type="molecule type" value="Genomic_DNA"/>
</dbReference>
<dbReference type="AlphaFoldDB" id="A0A2N3ITD1"/>
<dbReference type="PANTHER" id="PTHR42760:SF133">
    <property type="entry name" value="3-OXOACYL-[ACYL-CARRIER-PROTEIN] REDUCTASE"/>
    <property type="match status" value="1"/>
</dbReference>
<evidence type="ECO:0000256" key="2">
    <source>
        <dbReference type="ARBA" id="ARBA00023002"/>
    </source>
</evidence>
<sequence length="225" mass="23888">MIVVTGASKGLGRAICDRLIEKNIDIFGLARHVDEVPFPSMSCDVSSYENVKAVVQRLKKDGAKVTGLVNAAGIASMNLAVTTPPNVAQNIINTNLLGTIYCCQLIAPLMLRNKMGSIINFSTIAVALGLKGESIYAASKAGVEGFSRSFAREMADFNVKVNCIAPGPIDTSLLKGITTEQINKIVLQQIIPKQFNSESVADLVEILIDGRSDSLSGQVLHIGGV</sequence>
<dbReference type="InterPro" id="IPR036291">
    <property type="entry name" value="NAD(P)-bd_dom_sf"/>
</dbReference>
<dbReference type="CDD" id="cd05233">
    <property type="entry name" value="SDR_c"/>
    <property type="match status" value="1"/>
</dbReference>
<keyword evidence="2" id="KW-0560">Oxidoreductase</keyword>
<organism evidence="4 5">
    <name type="scientific">Aeromonas sobria</name>
    <dbReference type="NCBI Taxonomy" id="646"/>
    <lineage>
        <taxon>Bacteria</taxon>
        <taxon>Pseudomonadati</taxon>
        <taxon>Pseudomonadota</taxon>
        <taxon>Gammaproteobacteria</taxon>
        <taxon>Aeromonadales</taxon>
        <taxon>Aeromonadaceae</taxon>
        <taxon>Aeromonas</taxon>
    </lineage>
</organism>
<dbReference type="GO" id="GO:0048038">
    <property type="term" value="F:quinone binding"/>
    <property type="evidence" value="ECO:0007669"/>
    <property type="project" value="TreeGrafter"/>
</dbReference>
<accession>A0A2N3ITD1</accession>
<comment type="caution">
    <text evidence="4">The sequence shown here is derived from an EMBL/GenBank/DDBJ whole genome shotgun (WGS) entry which is preliminary data.</text>
</comment>
<dbReference type="Gene3D" id="3.40.50.720">
    <property type="entry name" value="NAD(P)-binding Rossmann-like Domain"/>
    <property type="match status" value="1"/>
</dbReference>
<evidence type="ECO:0000256" key="3">
    <source>
        <dbReference type="RuleBase" id="RU000363"/>
    </source>
</evidence>
<evidence type="ECO:0000313" key="5">
    <source>
        <dbReference type="Proteomes" id="UP000233526"/>
    </source>
</evidence>
<reference evidence="4 5" key="1">
    <citation type="journal article" date="2017" name="Front. Microbiol.">
        <title>Strong Genomic and Phenotypic Heterogeneity in the Aeromonas sobria Species Complex.</title>
        <authorList>
            <person name="Gauthier J."/>
            <person name="Vincent A.T."/>
            <person name="Charette S.J."/>
            <person name="Derome N."/>
        </authorList>
    </citation>
    <scope>NUCLEOTIDE SEQUENCE [LARGE SCALE GENOMIC DNA]</scope>
    <source>
        <strain evidence="4 5">JF2635</strain>
    </source>
</reference>
<dbReference type="GO" id="GO:0016616">
    <property type="term" value="F:oxidoreductase activity, acting on the CH-OH group of donors, NAD or NADP as acceptor"/>
    <property type="evidence" value="ECO:0007669"/>
    <property type="project" value="TreeGrafter"/>
</dbReference>
<gene>
    <name evidence="4" type="ORF">AOX56_20335</name>
</gene>
<evidence type="ECO:0000313" key="4">
    <source>
        <dbReference type="EMBL" id="PKQ75073.1"/>
    </source>
</evidence>
<dbReference type="Pfam" id="PF00106">
    <property type="entry name" value="adh_short"/>
    <property type="match status" value="1"/>
</dbReference>
<dbReference type="Proteomes" id="UP000233526">
    <property type="component" value="Unassembled WGS sequence"/>
</dbReference>
<dbReference type="PANTHER" id="PTHR42760">
    <property type="entry name" value="SHORT-CHAIN DEHYDROGENASES/REDUCTASES FAMILY MEMBER"/>
    <property type="match status" value="1"/>
</dbReference>
<name>A0A2N3ITD1_AERSO</name>
<dbReference type="PRINTS" id="PR00081">
    <property type="entry name" value="GDHRDH"/>
</dbReference>
<dbReference type="GO" id="GO:0006633">
    <property type="term" value="P:fatty acid biosynthetic process"/>
    <property type="evidence" value="ECO:0007669"/>
    <property type="project" value="TreeGrafter"/>
</dbReference>
<dbReference type="PRINTS" id="PR00080">
    <property type="entry name" value="SDRFAMILY"/>
</dbReference>
<dbReference type="SUPFAM" id="SSF51735">
    <property type="entry name" value="NAD(P)-binding Rossmann-fold domains"/>
    <property type="match status" value="1"/>
</dbReference>
<dbReference type="RefSeq" id="WP_101319648.1">
    <property type="nucleotide sequence ID" value="NZ_CAWNSS010000050.1"/>
</dbReference>
<protein>
    <submittedName>
        <fullName evidence="4">3-oxoacyl-ACP reductase</fullName>
    </submittedName>
</protein>